<gene>
    <name evidence="7" type="ORF">ESA94_15810</name>
</gene>
<accession>A0A4Q1CFR8</accession>
<keyword evidence="3 5" id="KW-1133">Transmembrane helix</keyword>
<evidence type="ECO:0000256" key="4">
    <source>
        <dbReference type="ARBA" id="ARBA00023136"/>
    </source>
</evidence>
<reference evidence="7 8" key="1">
    <citation type="submission" date="2019-01" db="EMBL/GenBank/DDBJ databases">
        <title>Lacibacter sp. strain TTM-7.</title>
        <authorList>
            <person name="Chen W.-M."/>
        </authorList>
    </citation>
    <scope>NUCLEOTIDE SEQUENCE [LARGE SCALE GENOMIC DNA]</scope>
    <source>
        <strain evidence="7 8">TTM-7</strain>
    </source>
</reference>
<evidence type="ECO:0000256" key="2">
    <source>
        <dbReference type="ARBA" id="ARBA00022692"/>
    </source>
</evidence>
<dbReference type="RefSeq" id="WP_129131909.1">
    <property type="nucleotide sequence ID" value="NZ_SDHW01000005.1"/>
</dbReference>
<dbReference type="Pfam" id="PF07291">
    <property type="entry name" value="MauE"/>
    <property type="match status" value="1"/>
</dbReference>
<evidence type="ECO:0000259" key="6">
    <source>
        <dbReference type="Pfam" id="PF07291"/>
    </source>
</evidence>
<feature type="domain" description="Methylamine utilisation protein MauE" evidence="6">
    <location>
        <begin position="6"/>
        <end position="129"/>
    </location>
</feature>
<comment type="caution">
    <text evidence="7">The sequence shown here is derived from an EMBL/GenBank/DDBJ whole genome shotgun (WGS) entry which is preliminary data.</text>
</comment>
<dbReference type="EMBL" id="SDHW01000005">
    <property type="protein sequence ID" value="RXK58853.1"/>
    <property type="molecule type" value="Genomic_DNA"/>
</dbReference>
<dbReference type="GO" id="GO:0016020">
    <property type="term" value="C:membrane"/>
    <property type="evidence" value="ECO:0007669"/>
    <property type="project" value="UniProtKB-SubCell"/>
</dbReference>
<evidence type="ECO:0000256" key="1">
    <source>
        <dbReference type="ARBA" id="ARBA00004141"/>
    </source>
</evidence>
<keyword evidence="2 5" id="KW-0812">Transmembrane</keyword>
<sequence>MNPSVTIRVSCFLLIALFFYTGISKLFQHHVFLYSLNKAALLRHGAAGLSYVIPLTELLVALLLFFPRTQSFGLYSSLFLLTLFTVYLVAMLLFVNDLPCSCGGVLSMMSWQQHIWFNLFFIAWNSVGLHALRKTRQ</sequence>
<keyword evidence="4 5" id="KW-0472">Membrane</keyword>
<keyword evidence="8" id="KW-1185">Reference proteome</keyword>
<dbReference type="AlphaFoldDB" id="A0A4Q1CFR8"/>
<feature type="transmembrane region" description="Helical" evidence="5">
    <location>
        <begin position="48"/>
        <end position="66"/>
    </location>
</feature>
<evidence type="ECO:0000256" key="3">
    <source>
        <dbReference type="ARBA" id="ARBA00022989"/>
    </source>
</evidence>
<organism evidence="7 8">
    <name type="scientific">Lacibacter luteus</name>
    <dbReference type="NCBI Taxonomy" id="2508719"/>
    <lineage>
        <taxon>Bacteria</taxon>
        <taxon>Pseudomonadati</taxon>
        <taxon>Bacteroidota</taxon>
        <taxon>Chitinophagia</taxon>
        <taxon>Chitinophagales</taxon>
        <taxon>Chitinophagaceae</taxon>
        <taxon>Lacibacter</taxon>
    </lineage>
</organism>
<evidence type="ECO:0000313" key="7">
    <source>
        <dbReference type="EMBL" id="RXK58853.1"/>
    </source>
</evidence>
<dbReference type="Proteomes" id="UP000290204">
    <property type="component" value="Unassembled WGS sequence"/>
</dbReference>
<feature type="transmembrane region" description="Helical" evidence="5">
    <location>
        <begin position="78"/>
        <end position="95"/>
    </location>
</feature>
<protein>
    <recommendedName>
        <fullName evidence="6">Methylamine utilisation protein MauE domain-containing protein</fullName>
    </recommendedName>
</protein>
<evidence type="ECO:0000313" key="8">
    <source>
        <dbReference type="Proteomes" id="UP000290204"/>
    </source>
</evidence>
<evidence type="ECO:0000256" key="5">
    <source>
        <dbReference type="SAM" id="Phobius"/>
    </source>
</evidence>
<dbReference type="GO" id="GO:0030416">
    <property type="term" value="P:methylamine metabolic process"/>
    <property type="evidence" value="ECO:0007669"/>
    <property type="project" value="InterPro"/>
</dbReference>
<proteinExistence type="predicted"/>
<comment type="subcellular location">
    <subcellularLocation>
        <location evidence="1">Membrane</location>
        <topology evidence="1">Multi-pass membrane protein</topology>
    </subcellularLocation>
</comment>
<feature type="transmembrane region" description="Helical" evidence="5">
    <location>
        <begin position="115"/>
        <end position="132"/>
    </location>
</feature>
<dbReference type="OrthoDB" id="680026at2"/>
<name>A0A4Q1CFR8_9BACT</name>
<dbReference type="InterPro" id="IPR009908">
    <property type="entry name" value="Methylamine_util_MauE"/>
</dbReference>